<keyword evidence="2" id="KW-1185">Reference proteome</keyword>
<dbReference type="EMBL" id="CADEHS020000106">
    <property type="protein sequence ID" value="CAG9949624.1"/>
    <property type="molecule type" value="Genomic_DNA"/>
</dbReference>
<gene>
    <name evidence="1" type="ORF">CRV2_00015138</name>
</gene>
<feature type="non-terminal residue" evidence="1">
    <location>
        <position position="1"/>
    </location>
</feature>
<feature type="non-terminal residue" evidence="1">
    <location>
        <position position="87"/>
    </location>
</feature>
<reference evidence="1" key="2">
    <citation type="submission" date="2021-10" db="EMBL/GenBank/DDBJ databases">
        <authorList>
            <person name="Piombo E."/>
        </authorList>
    </citation>
    <scope>NUCLEOTIDE SEQUENCE</scope>
</reference>
<evidence type="ECO:0000313" key="1">
    <source>
        <dbReference type="EMBL" id="CAG9949624.1"/>
    </source>
</evidence>
<comment type="caution">
    <text evidence="1">The sequence shown here is derived from an EMBL/GenBank/DDBJ whole genome shotgun (WGS) entry which is preliminary data.</text>
</comment>
<protein>
    <submittedName>
        <fullName evidence="1">Uncharacterized protein</fullName>
    </submittedName>
</protein>
<proteinExistence type="predicted"/>
<sequence>PQAEQEEAQSKSSAAQELSDTGQDGILFPASVALKVEEVLLAKEVADGPDAICDGQDIYMEQAGADSKSKIRAWQKLVADPWGSMQV</sequence>
<accession>A0ACA9UA38</accession>
<name>A0ACA9UA38_BIOOC</name>
<dbReference type="Proteomes" id="UP000836387">
    <property type="component" value="Unassembled WGS sequence"/>
</dbReference>
<organism evidence="1 2">
    <name type="scientific">Clonostachys rosea f. rosea IK726</name>
    <dbReference type="NCBI Taxonomy" id="1349383"/>
    <lineage>
        <taxon>Eukaryota</taxon>
        <taxon>Fungi</taxon>
        <taxon>Dikarya</taxon>
        <taxon>Ascomycota</taxon>
        <taxon>Pezizomycotina</taxon>
        <taxon>Sordariomycetes</taxon>
        <taxon>Hypocreomycetidae</taxon>
        <taxon>Hypocreales</taxon>
        <taxon>Bionectriaceae</taxon>
        <taxon>Clonostachys</taxon>
    </lineage>
</organism>
<reference evidence="1" key="1">
    <citation type="submission" date="2020-04" db="EMBL/GenBank/DDBJ databases">
        <authorList>
            <person name="Broberg M."/>
        </authorList>
    </citation>
    <scope>NUCLEOTIDE SEQUENCE</scope>
</reference>
<evidence type="ECO:0000313" key="2">
    <source>
        <dbReference type="Proteomes" id="UP000836387"/>
    </source>
</evidence>